<proteinExistence type="predicted"/>
<dbReference type="GeneID" id="3259549"/>
<feature type="region of interest" description="Disordered" evidence="1">
    <location>
        <begin position="660"/>
        <end position="947"/>
    </location>
</feature>
<name>Q5KBV5_CRYD1</name>
<feature type="compositionally biased region" description="Polar residues" evidence="1">
    <location>
        <begin position="330"/>
        <end position="346"/>
    </location>
</feature>
<feature type="region of interest" description="Disordered" evidence="1">
    <location>
        <begin position="1"/>
        <end position="33"/>
    </location>
</feature>
<evidence type="ECO:0000313" key="2">
    <source>
        <dbReference type="EMBL" id="AAW45384.2"/>
    </source>
</evidence>
<dbReference type="KEGG" id="cne:CNI01230"/>
<feature type="compositionally biased region" description="Pro residues" evidence="1">
    <location>
        <begin position="8"/>
        <end position="17"/>
    </location>
</feature>
<dbReference type="PaxDb" id="214684-Q5KBV5"/>
<dbReference type="AlphaFoldDB" id="Q5KBV5"/>
<dbReference type="eggNOG" id="ENOG502SFMB">
    <property type="taxonomic scope" value="Eukaryota"/>
</dbReference>
<feature type="compositionally biased region" description="Basic and acidic residues" evidence="1">
    <location>
        <begin position="896"/>
        <end position="926"/>
    </location>
</feature>
<feature type="region of interest" description="Disordered" evidence="1">
    <location>
        <begin position="330"/>
        <end position="351"/>
    </location>
</feature>
<feature type="compositionally biased region" description="Polar residues" evidence="1">
    <location>
        <begin position="786"/>
        <end position="796"/>
    </location>
</feature>
<dbReference type="HOGENOM" id="CLU_302855_0_0_1"/>
<dbReference type="RefSeq" id="XP_024513481.1">
    <property type="nucleotide sequence ID" value="XM_024657794.1"/>
</dbReference>
<dbReference type="VEuPathDB" id="FungiDB:CNI01230"/>
<evidence type="ECO:0000256" key="1">
    <source>
        <dbReference type="SAM" id="MobiDB-lite"/>
    </source>
</evidence>
<feature type="compositionally biased region" description="Polar residues" evidence="1">
    <location>
        <begin position="409"/>
        <end position="427"/>
    </location>
</feature>
<accession>Q5KBV5</accession>
<dbReference type="EMBL" id="AE017349">
    <property type="protein sequence ID" value="AAW45384.2"/>
    <property type="molecule type" value="Genomic_DNA"/>
</dbReference>
<feature type="compositionally biased region" description="Basic and acidic residues" evidence="1">
    <location>
        <begin position="824"/>
        <end position="839"/>
    </location>
</feature>
<protein>
    <submittedName>
        <fullName evidence="2">Uncharacterized protein</fullName>
    </submittedName>
</protein>
<organism evidence="2 3">
    <name type="scientific">Cryptococcus deneoformans (strain JEC21 / ATCC MYA-565)</name>
    <name type="common">Cryptococcus neoformans var. neoformans serotype D</name>
    <dbReference type="NCBI Taxonomy" id="214684"/>
    <lineage>
        <taxon>Eukaryota</taxon>
        <taxon>Fungi</taxon>
        <taxon>Dikarya</taxon>
        <taxon>Basidiomycota</taxon>
        <taxon>Agaricomycotina</taxon>
        <taxon>Tremellomycetes</taxon>
        <taxon>Tremellales</taxon>
        <taxon>Cryptococcaceae</taxon>
        <taxon>Cryptococcus</taxon>
        <taxon>Cryptococcus neoformans species complex</taxon>
    </lineage>
</organism>
<feature type="compositionally biased region" description="Low complexity" evidence="1">
    <location>
        <begin position="696"/>
        <end position="725"/>
    </location>
</feature>
<keyword evidence="3" id="KW-1185">Reference proteome</keyword>
<feature type="compositionally biased region" description="Polar residues" evidence="1">
    <location>
        <begin position="129"/>
        <end position="138"/>
    </location>
</feature>
<feature type="region of interest" description="Disordered" evidence="1">
    <location>
        <begin position="153"/>
        <end position="183"/>
    </location>
</feature>
<feature type="region of interest" description="Disordered" evidence="1">
    <location>
        <begin position="589"/>
        <end position="615"/>
    </location>
</feature>
<feature type="region of interest" description="Disordered" evidence="1">
    <location>
        <begin position="247"/>
        <end position="268"/>
    </location>
</feature>
<feature type="compositionally biased region" description="Basic and acidic residues" evidence="1">
    <location>
        <begin position="935"/>
        <end position="947"/>
    </location>
</feature>
<feature type="compositionally biased region" description="Basic and acidic residues" evidence="1">
    <location>
        <begin position="851"/>
        <end position="870"/>
    </location>
</feature>
<dbReference type="OrthoDB" id="2148418at2759"/>
<reference evidence="2 3" key="1">
    <citation type="journal article" date="2005" name="Science">
        <title>The genome of the basidiomycetous yeast and human pathogen Cryptococcus neoformans.</title>
        <authorList>
            <person name="Loftus B.J."/>
            <person name="Fung E."/>
            <person name="Roncaglia P."/>
            <person name="Rowley D."/>
            <person name="Amedeo P."/>
            <person name="Bruno D."/>
            <person name="Vamathevan J."/>
            <person name="Miranda M."/>
            <person name="Anderson I.J."/>
            <person name="Fraser J.A."/>
            <person name="Allen J.E."/>
            <person name="Bosdet I.E."/>
            <person name="Brent M.R."/>
            <person name="Chiu R."/>
            <person name="Doering T.L."/>
            <person name="Donlin M.J."/>
            <person name="D'Souza C.A."/>
            <person name="Fox D.S."/>
            <person name="Grinberg V."/>
            <person name="Fu J."/>
            <person name="Fukushima M."/>
            <person name="Haas B.J."/>
            <person name="Huang J.C."/>
            <person name="Janbon G."/>
            <person name="Jones S.J."/>
            <person name="Koo H.L."/>
            <person name="Krzywinski M.I."/>
            <person name="Kwon-Chung J.K."/>
            <person name="Lengeler K.B."/>
            <person name="Maiti R."/>
            <person name="Marra M.A."/>
            <person name="Marra R.E."/>
            <person name="Mathewson C.A."/>
            <person name="Mitchell T.G."/>
            <person name="Pertea M."/>
            <person name="Riggs F.R."/>
            <person name="Salzberg S.L."/>
            <person name="Schein J.E."/>
            <person name="Shvartsbeyn A."/>
            <person name="Shin H."/>
            <person name="Shumway M."/>
            <person name="Specht C.A."/>
            <person name="Suh B.B."/>
            <person name="Tenney A."/>
            <person name="Utterback T.R."/>
            <person name="Wickes B.L."/>
            <person name="Wortman J.R."/>
            <person name="Wye N.H."/>
            <person name="Kronstad J.W."/>
            <person name="Lodge J.K."/>
            <person name="Heitman J."/>
            <person name="Davis R.W."/>
            <person name="Fraser C.M."/>
            <person name="Hyman R.W."/>
        </authorList>
    </citation>
    <scope>NUCLEOTIDE SEQUENCE [LARGE SCALE GENOMIC DNA]</scope>
    <source>
        <strain evidence="3">JEC21 / ATCC MYA-565</strain>
    </source>
</reference>
<feature type="region of interest" description="Disordered" evidence="1">
    <location>
        <begin position="404"/>
        <end position="539"/>
    </location>
</feature>
<feature type="compositionally biased region" description="Pro residues" evidence="1">
    <location>
        <begin position="667"/>
        <end position="679"/>
    </location>
</feature>
<sequence length="1003" mass="108179">MSALQPGPLAPPCPPRPLHVHGNSTWTDDEDLSSDDDEAVFFGAHKPEEVHLVAKLSAAVQSPAPFIPRVKKRDSREFLRRKTLLLPTDKRNQKNLNLSAQDSARLYPSQWSDDEGSCSTPARSGHPASASTPSQAGQDPSDLTLKFETWHLSTPRDDESESAEEASDKENVPVPPCAGVQGPVDAVPLDELYMERQGILDLQGSDQDIPQLNMGGLHLSDFSDQESGAIFQGLDILDEFYLEHVAEEHRSPEHPRSSTPLQSDESNPLDFDSPLEVARAGPVAIPVLSSHHFASIRADVGSPCRNLPPSPILSAPVEQETTSVKLASLESPTHQPASLSIATPSRATALPPADLVQRGAKTLKASTTKHAPPPPAVDTKKAAALKSAIRGQLDSAVLARINPGAPKSVSGSHTTSSARVVSENSVIEATEKPKQTLPPLQPRPEPRLVKKPHPISRPTIPLSSSVNRTIPRPALASKTALPRPKSTLPTKTTSMLPPPSSIPLKRPASSQTHATRHPTAVPLSVTRPSHAHPAATFGKPLLGQPARVFREAATPLEITPVFSVAAGGDHSTMSMSRIALKSPAKQNMYKKPLGENHTPRKLGTPMRFGTPRFGTPRFGTPRFGTPRQGQGMFPLSLSMGVGCAALAPTPLSASVHPPITALQTNTAPPPKETVPPVPEPVDDSPPASHTRHAEAAADATSADTTSTPPFSPPQSSTRSSGTMSESRTEQQVSSQPASSSPSPNRPARSKRSTSSSTKSAKPSKRPTTTTPTPTAFPPALTEKQLKTTTARNTARNQVYHCAIDRKVIRQRGPRPPSPTSKIRTTSERDEADKKNSREARAKRRMGIQSGEEEKEKDKKKEKPVIEKLELVKAPGDDDDWTYKTPPPHRPLKRARRTSEAKDQGEKEEEKKKLRWDRVVSVIRDDGNASGSAKSLSDDGKERDGEELKSCIKTKVPLDEHGNVLDAQRPVDNLKRTRVVVTAVFYDGEEHVPAPATATRSKKK</sequence>
<dbReference type="InParanoid" id="Q5KBV5"/>
<feature type="compositionally biased region" description="Basic and acidic residues" evidence="1">
    <location>
        <begin position="247"/>
        <end position="256"/>
    </location>
</feature>
<evidence type="ECO:0000313" key="3">
    <source>
        <dbReference type="Proteomes" id="UP000002149"/>
    </source>
</evidence>
<feature type="region of interest" description="Disordered" evidence="1">
    <location>
        <begin position="85"/>
        <end position="141"/>
    </location>
</feature>
<gene>
    <name evidence="2" type="ordered locus">CNI01230</name>
</gene>
<dbReference type="Proteomes" id="UP000002149">
    <property type="component" value="Chromosome 9"/>
</dbReference>
<feature type="compositionally biased region" description="Polar residues" evidence="1">
    <location>
        <begin position="257"/>
        <end position="266"/>
    </location>
</feature>
<dbReference type="STRING" id="214684.Q5KBV5"/>
<feature type="compositionally biased region" description="Low complexity" evidence="1">
    <location>
        <begin position="733"/>
        <end position="779"/>
    </location>
</feature>